<name>A0A098DEL6_GIBZE</name>
<dbReference type="Proteomes" id="UP000070720">
    <property type="component" value="Chromosome 2"/>
</dbReference>
<sequence>MEQALWTVPTERDDSPRHVPKEGRGNTHWIVHENIVSDTQLLPDDTRDLAAKETR</sequence>
<evidence type="ECO:0000313" key="2">
    <source>
        <dbReference type="EMBL" id="CEF77404.1"/>
    </source>
</evidence>
<dbReference type="InParanoid" id="A0A098DEL6"/>
<evidence type="ECO:0000313" key="3">
    <source>
        <dbReference type="EnsemblFungi" id="CEF77404"/>
    </source>
</evidence>
<dbReference type="AlphaFoldDB" id="A0A098DEL6"/>
<accession>A0A098DEL6</accession>
<protein>
    <submittedName>
        <fullName evidence="2">Chromosome 2, complete genome</fullName>
    </submittedName>
</protein>
<feature type="compositionally biased region" description="Basic and acidic residues" evidence="1">
    <location>
        <begin position="10"/>
        <end position="25"/>
    </location>
</feature>
<organism evidence="2 4">
    <name type="scientific">Gibberella zeae (strain ATCC MYA-4620 / CBS 123657 / FGSC 9075 / NRRL 31084 / PH-1)</name>
    <name type="common">Wheat head blight fungus</name>
    <name type="synonym">Fusarium graminearum</name>
    <dbReference type="NCBI Taxonomy" id="229533"/>
    <lineage>
        <taxon>Eukaryota</taxon>
        <taxon>Fungi</taxon>
        <taxon>Dikarya</taxon>
        <taxon>Ascomycota</taxon>
        <taxon>Pezizomycotina</taxon>
        <taxon>Sordariomycetes</taxon>
        <taxon>Hypocreomycetidae</taxon>
        <taxon>Hypocreales</taxon>
        <taxon>Nectriaceae</taxon>
        <taxon>Fusarium</taxon>
    </lineage>
</organism>
<reference evidence="3 4" key="1">
    <citation type="journal article" date="2007" name="Science">
        <title>The Fusarium graminearum genome reveals a link between localized polymorphism and pathogen specialization.</title>
        <authorList>
            <person name="Cuomo C.A."/>
            <person name="Gueldener U."/>
            <person name="Xu J.-R."/>
            <person name="Trail F."/>
            <person name="Turgeon B.G."/>
            <person name="Di Pietro A."/>
            <person name="Walton J.D."/>
            <person name="Ma L.-J."/>
            <person name="Baker S.E."/>
            <person name="Rep M."/>
            <person name="Adam G."/>
            <person name="Antoniw J."/>
            <person name="Baldwin T."/>
            <person name="Calvo S.E."/>
            <person name="Chang Y.-L."/>
            <person name="DeCaprio D."/>
            <person name="Gale L.R."/>
            <person name="Gnerre S."/>
            <person name="Goswami R.S."/>
            <person name="Hammond-Kosack K."/>
            <person name="Harris L.J."/>
            <person name="Hilburn K."/>
            <person name="Kennell J.C."/>
            <person name="Kroken S."/>
            <person name="Magnuson J.K."/>
            <person name="Mannhaupt G."/>
            <person name="Mauceli E.W."/>
            <person name="Mewes H.-W."/>
            <person name="Mitterbauer R."/>
            <person name="Muehlbauer G."/>
            <person name="Muensterkoetter M."/>
            <person name="Nelson D."/>
            <person name="O'Donnell K."/>
            <person name="Ouellet T."/>
            <person name="Qi W."/>
            <person name="Quesneville H."/>
            <person name="Roncero M.I.G."/>
            <person name="Seong K.-Y."/>
            <person name="Tetko I.V."/>
            <person name="Urban M."/>
            <person name="Waalwijk C."/>
            <person name="Ward T.J."/>
            <person name="Yao J."/>
            <person name="Birren B.W."/>
            <person name="Kistler H.C."/>
        </authorList>
    </citation>
    <scope>NUCLEOTIDE SEQUENCE [LARGE SCALE GENOMIC DNA]</scope>
    <source>
        <strain evidence="4">ATCC MYA-4620 / CBS 123657 / FGSC 9075 / NRRL 31084 / PH-1</strain>
        <strain evidence="3">PH-1 / ATCC MYA-4620 / FGSC 9075 / NRRL 31084</strain>
    </source>
</reference>
<reference evidence="3" key="4">
    <citation type="submission" date="2017-01" db="UniProtKB">
        <authorList>
            <consortium name="EnsemblFungi"/>
        </authorList>
    </citation>
    <scope>IDENTIFICATION</scope>
    <source>
        <strain evidence="3">PH-1 / ATCC MYA-4620 / FGSC 9075 / NRRL 31084</strain>
    </source>
</reference>
<dbReference type="EnsemblFungi" id="CEF77404">
    <property type="protein sequence ID" value="CEF77404"/>
    <property type="gene ID" value="FGRRES_15530"/>
</dbReference>
<accession>A0A0E0S1M9</accession>
<keyword evidence="4" id="KW-1185">Reference proteome</keyword>
<dbReference type="EMBL" id="HG970333">
    <property type="protein sequence ID" value="CEF77404.1"/>
    <property type="molecule type" value="Genomic_DNA"/>
</dbReference>
<proteinExistence type="predicted"/>
<feature type="region of interest" description="Disordered" evidence="1">
    <location>
        <begin position="1"/>
        <end position="26"/>
    </location>
</feature>
<dbReference type="VEuPathDB" id="FungiDB:FGRAMPH1_01G11203"/>
<reference evidence="2 4" key="3">
    <citation type="journal article" date="2015" name="BMC Genomics">
        <title>The completed genome sequence of the pathogenic ascomycete fungus Fusarium graminearum.</title>
        <authorList>
            <person name="King R."/>
            <person name="Urban M."/>
            <person name="Hammond-Kosack M.C."/>
            <person name="Hassani-Pak K."/>
            <person name="Hammond-Kosack K.E."/>
        </authorList>
    </citation>
    <scope>NUCLEOTIDE SEQUENCE [LARGE SCALE GENOMIC DNA]</scope>
    <source>
        <strain evidence="4">ATCC MYA-4620 / CBS 123657 / FGSC 9075 / NRRL 31084 / PH-1</strain>
        <strain evidence="2">PH-1</strain>
    </source>
</reference>
<evidence type="ECO:0000256" key="1">
    <source>
        <dbReference type="SAM" id="MobiDB-lite"/>
    </source>
</evidence>
<evidence type="ECO:0000313" key="4">
    <source>
        <dbReference type="Proteomes" id="UP000070720"/>
    </source>
</evidence>
<gene>
    <name evidence="2" type="ORF">FGRAMPH1_01T11203</name>
</gene>
<reference evidence="3 4" key="2">
    <citation type="journal article" date="2010" name="Nature">
        <title>Comparative genomics reveals mobile pathogenicity chromosomes in Fusarium.</title>
        <authorList>
            <person name="Ma L.J."/>
            <person name="van der Does H.C."/>
            <person name="Borkovich K.A."/>
            <person name="Coleman J.J."/>
            <person name="Daboussi M.J."/>
            <person name="Di Pietro A."/>
            <person name="Dufresne M."/>
            <person name="Freitag M."/>
            <person name="Grabherr M."/>
            <person name="Henrissat B."/>
            <person name="Houterman P.M."/>
            <person name="Kang S."/>
            <person name="Shim W.B."/>
            <person name="Woloshuk C."/>
            <person name="Xie X."/>
            <person name="Xu J.R."/>
            <person name="Antoniw J."/>
            <person name="Baker S.E."/>
            <person name="Bluhm B.H."/>
            <person name="Breakspear A."/>
            <person name="Brown D.W."/>
            <person name="Butchko R.A."/>
            <person name="Chapman S."/>
            <person name="Coulson R."/>
            <person name="Coutinho P.M."/>
            <person name="Danchin E.G."/>
            <person name="Diener A."/>
            <person name="Gale L.R."/>
            <person name="Gardiner D.M."/>
            <person name="Goff S."/>
            <person name="Hammond-Kosack K.E."/>
            <person name="Hilburn K."/>
            <person name="Hua-Van A."/>
            <person name="Jonkers W."/>
            <person name="Kazan K."/>
            <person name="Kodira C.D."/>
            <person name="Koehrsen M."/>
            <person name="Kumar L."/>
            <person name="Lee Y.H."/>
            <person name="Li L."/>
            <person name="Manners J.M."/>
            <person name="Miranda-Saavedra D."/>
            <person name="Mukherjee M."/>
            <person name="Park G."/>
            <person name="Park J."/>
            <person name="Park S.Y."/>
            <person name="Proctor R.H."/>
            <person name="Regev A."/>
            <person name="Ruiz-Roldan M.C."/>
            <person name="Sain D."/>
            <person name="Sakthikumar S."/>
            <person name="Sykes S."/>
            <person name="Schwartz D.C."/>
            <person name="Turgeon B.G."/>
            <person name="Wapinski I."/>
            <person name="Yoder O."/>
            <person name="Young S."/>
            <person name="Zeng Q."/>
            <person name="Zhou S."/>
            <person name="Galagan J."/>
            <person name="Cuomo C.A."/>
            <person name="Kistler H.C."/>
            <person name="Rep M."/>
        </authorList>
    </citation>
    <scope>GENOME REANNOTATION</scope>
    <source>
        <strain evidence="4">ATCC MYA-4620 / CBS 123657 / FGSC 9075 / NRRL 31084 / PH-1</strain>
        <strain evidence="3">PH-1 / ATCC MYA-4620 / FGSC 9075 / NRRL 31084</strain>
    </source>
</reference>